<dbReference type="Pfam" id="PF12833">
    <property type="entry name" value="HTH_18"/>
    <property type="match status" value="1"/>
</dbReference>
<dbReference type="SMART" id="SM00342">
    <property type="entry name" value="HTH_ARAC"/>
    <property type="match status" value="1"/>
</dbReference>
<evidence type="ECO:0000256" key="8">
    <source>
        <dbReference type="ARBA" id="ARBA00023163"/>
    </source>
</evidence>
<dbReference type="InterPro" id="IPR051552">
    <property type="entry name" value="HptR"/>
</dbReference>
<dbReference type="InterPro" id="IPR018060">
    <property type="entry name" value="HTH_AraC"/>
</dbReference>
<sequence>MLTVYIADDEVWVVLGLQKQLKKTGLAVKVVGSANNGLTARDEIGKLKPDIVFTDIRMPGENGLELLKDIGELSPDTRVVIISGYADFAYAQEAIRGNAYEYIVKPIHEEDLKNVLERIIKEINPEQTSEENQEEVKQIAHESAVSIADKAILEIQENYLKDISLSVLAEEYGVSAASLSSQLKEKLGMTYSDYVTSLRIQKAKELISTTSLSMQEVAEQSGYSDYFYFTKVFKKVEGISPSKYKKEL</sequence>
<comment type="subcellular location">
    <subcellularLocation>
        <location evidence="1">Cytoplasm</location>
    </subcellularLocation>
</comment>
<accession>A0A6N7J0W1</accession>
<dbReference type="GO" id="GO:0003700">
    <property type="term" value="F:DNA-binding transcription factor activity"/>
    <property type="evidence" value="ECO:0007669"/>
    <property type="project" value="InterPro"/>
</dbReference>
<evidence type="ECO:0000259" key="12">
    <source>
        <dbReference type="PROSITE" id="PS50110"/>
    </source>
</evidence>
<evidence type="ECO:0000313" key="13">
    <source>
        <dbReference type="EMBL" id="MQN01247.1"/>
    </source>
</evidence>
<dbReference type="EMBL" id="VOGC01000004">
    <property type="protein sequence ID" value="MQN01247.1"/>
    <property type="molecule type" value="Genomic_DNA"/>
</dbReference>
<dbReference type="InterPro" id="IPR018062">
    <property type="entry name" value="HTH_AraC-typ_CS"/>
</dbReference>
<evidence type="ECO:0000256" key="2">
    <source>
        <dbReference type="ARBA" id="ARBA00018672"/>
    </source>
</evidence>
<dbReference type="PANTHER" id="PTHR42713:SF3">
    <property type="entry name" value="TRANSCRIPTIONAL REGULATORY PROTEIN HPTR"/>
    <property type="match status" value="1"/>
</dbReference>
<evidence type="ECO:0000256" key="10">
    <source>
        <dbReference type="PROSITE-ProRule" id="PRU00169"/>
    </source>
</evidence>
<comment type="caution">
    <text evidence="13">The sequence shown here is derived from an EMBL/GenBank/DDBJ whole genome shotgun (WGS) entry which is preliminary data.</text>
</comment>
<evidence type="ECO:0000256" key="5">
    <source>
        <dbReference type="ARBA" id="ARBA00023012"/>
    </source>
</evidence>
<gene>
    <name evidence="13" type="ORF">FRC54_04785</name>
</gene>
<dbReference type="PROSITE" id="PS01124">
    <property type="entry name" value="HTH_ARAC_FAMILY_2"/>
    <property type="match status" value="1"/>
</dbReference>
<dbReference type="SUPFAM" id="SSF52172">
    <property type="entry name" value="CheY-like"/>
    <property type="match status" value="1"/>
</dbReference>
<dbReference type="SMART" id="SM00448">
    <property type="entry name" value="REC"/>
    <property type="match status" value="1"/>
</dbReference>
<dbReference type="PRINTS" id="PR00032">
    <property type="entry name" value="HTHARAC"/>
</dbReference>
<dbReference type="Gene3D" id="1.10.10.60">
    <property type="entry name" value="Homeodomain-like"/>
    <property type="match status" value="2"/>
</dbReference>
<evidence type="ECO:0000256" key="9">
    <source>
        <dbReference type="ARBA" id="ARBA00024867"/>
    </source>
</evidence>
<dbReference type="PANTHER" id="PTHR42713">
    <property type="entry name" value="HISTIDINE KINASE-RELATED"/>
    <property type="match status" value="1"/>
</dbReference>
<dbReference type="Proteomes" id="UP000460257">
    <property type="component" value="Unassembled WGS sequence"/>
</dbReference>
<dbReference type="GO" id="GO:0000160">
    <property type="term" value="P:phosphorelay signal transduction system"/>
    <property type="evidence" value="ECO:0007669"/>
    <property type="project" value="UniProtKB-KW"/>
</dbReference>
<dbReference type="InterPro" id="IPR020449">
    <property type="entry name" value="Tscrpt_reg_AraC-type_HTH"/>
</dbReference>
<proteinExistence type="predicted"/>
<dbReference type="AlphaFoldDB" id="A0A6N7J0W1"/>
<organism evidence="13 14">
    <name type="scientific">Candidatus Weimeria bifida</name>
    <dbReference type="NCBI Taxonomy" id="2599074"/>
    <lineage>
        <taxon>Bacteria</taxon>
        <taxon>Bacillati</taxon>
        <taxon>Bacillota</taxon>
        <taxon>Clostridia</taxon>
        <taxon>Lachnospirales</taxon>
        <taxon>Lachnospiraceae</taxon>
        <taxon>Candidatus Weimeria</taxon>
    </lineage>
</organism>
<evidence type="ECO:0000256" key="7">
    <source>
        <dbReference type="ARBA" id="ARBA00023125"/>
    </source>
</evidence>
<evidence type="ECO:0000259" key="11">
    <source>
        <dbReference type="PROSITE" id="PS01124"/>
    </source>
</evidence>
<dbReference type="InterPro" id="IPR009057">
    <property type="entry name" value="Homeodomain-like_sf"/>
</dbReference>
<dbReference type="GO" id="GO:0043565">
    <property type="term" value="F:sequence-specific DNA binding"/>
    <property type="evidence" value="ECO:0007669"/>
    <property type="project" value="InterPro"/>
</dbReference>
<keyword evidence="14" id="KW-1185">Reference proteome</keyword>
<evidence type="ECO:0000313" key="14">
    <source>
        <dbReference type="Proteomes" id="UP000460257"/>
    </source>
</evidence>
<feature type="modified residue" description="4-aspartylphosphate" evidence="10">
    <location>
        <position position="55"/>
    </location>
</feature>
<keyword evidence="5" id="KW-0902">Two-component regulatory system</keyword>
<evidence type="ECO:0000256" key="4">
    <source>
        <dbReference type="ARBA" id="ARBA00022553"/>
    </source>
</evidence>
<comment type="function">
    <text evidence="9">May play the central regulatory role in sporulation. It may be an element of the effector pathway responsible for the activation of sporulation genes in response to nutritional stress. Spo0A may act in concert with spo0H (a sigma factor) to control the expression of some genes that are critical to the sporulation process.</text>
</comment>
<dbReference type="InterPro" id="IPR011006">
    <property type="entry name" value="CheY-like_superfamily"/>
</dbReference>
<evidence type="ECO:0000256" key="1">
    <source>
        <dbReference type="ARBA" id="ARBA00004496"/>
    </source>
</evidence>
<feature type="domain" description="Response regulatory" evidence="12">
    <location>
        <begin position="3"/>
        <end position="120"/>
    </location>
</feature>
<evidence type="ECO:0000256" key="6">
    <source>
        <dbReference type="ARBA" id="ARBA00023015"/>
    </source>
</evidence>
<keyword evidence="3" id="KW-0963">Cytoplasm</keyword>
<keyword evidence="7" id="KW-0238">DNA-binding</keyword>
<dbReference type="SUPFAM" id="SSF46689">
    <property type="entry name" value="Homeodomain-like"/>
    <property type="match status" value="1"/>
</dbReference>
<reference evidence="13" key="1">
    <citation type="journal article" date="2020" name="Appl. Environ. Microbiol.">
        <title>Medium-Chain Fatty Acid Synthesis by 'Candidatus Weimeria bifida' gen. nov., sp. nov., and 'Candidatus Pseudoramibacter fermentans' sp. nov.</title>
        <authorList>
            <person name="Scarborough M.J."/>
            <person name="Myers K.S."/>
            <person name="Donohue T.J."/>
            <person name="Noguera D.R."/>
        </authorList>
    </citation>
    <scope>NUCLEOTIDE SEQUENCE</scope>
    <source>
        <strain evidence="13">LCO1.1</strain>
    </source>
</reference>
<dbReference type="PROSITE" id="PS50110">
    <property type="entry name" value="RESPONSE_REGULATORY"/>
    <property type="match status" value="1"/>
</dbReference>
<dbReference type="CDD" id="cd17536">
    <property type="entry name" value="REC_YesN-like"/>
    <property type="match status" value="1"/>
</dbReference>
<protein>
    <recommendedName>
        <fullName evidence="2">Stage 0 sporulation protein A homolog</fullName>
    </recommendedName>
</protein>
<dbReference type="Pfam" id="PF00072">
    <property type="entry name" value="Response_reg"/>
    <property type="match status" value="1"/>
</dbReference>
<keyword evidence="8" id="KW-0804">Transcription</keyword>
<keyword evidence="4 10" id="KW-0597">Phosphoprotein</keyword>
<keyword evidence="6" id="KW-0805">Transcription regulation</keyword>
<dbReference type="GO" id="GO:0005737">
    <property type="term" value="C:cytoplasm"/>
    <property type="evidence" value="ECO:0007669"/>
    <property type="project" value="UniProtKB-SubCell"/>
</dbReference>
<feature type="domain" description="HTH araC/xylS-type" evidence="11">
    <location>
        <begin position="149"/>
        <end position="247"/>
    </location>
</feature>
<name>A0A6N7J0W1_9FIRM</name>
<dbReference type="Gene3D" id="3.40.50.2300">
    <property type="match status" value="1"/>
</dbReference>
<dbReference type="PROSITE" id="PS00041">
    <property type="entry name" value="HTH_ARAC_FAMILY_1"/>
    <property type="match status" value="1"/>
</dbReference>
<dbReference type="InterPro" id="IPR001789">
    <property type="entry name" value="Sig_transdc_resp-reg_receiver"/>
</dbReference>
<evidence type="ECO:0000256" key="3">
    <source>
        <dbReference type="ARBA" id="ARBA00022490"/>
    </source>
</evidence>